<comment type="caution">
    <text evidence="5">The sequence shown here is derived from an EMBL/GenBank/DDBJ whole genome shotgun (WGS) entry which is preliminary data.</text>
</comment>
<dbReference type="Proteomes" id="UP000734854">
    <property type="component" value="Unassembled WGS sequence"/>
</dbReference>
<dbReference type="GO" id="GO:0004553">
    <property type="term" value="F:hydrolase activity, hydrolyzing O-glycosyl compounds"/>
    <property type="evidence" value="ECO:0007669"/>
    <property type="project" value="InterPro"/>
</dbReference>
<protein>
    <recommendedName>
        <fullName evidence="7">Glucan endo-1,3-beta-D-glucosidase</fullName>
    </recommendedName>
</protein>
<dbReference type="GO" id="GO:0005975">
    <property type="term" value="P:carbohydrate metabolic process"/>
    <property type="evidence" value="ECO:0007669"/>
    <property type="project" value="InterPro"/>
</dbReference>
<dbReference type="InterPro" id="IPR017853">
    <property type="entry name" value="GH"/>
</dbReference>
<evidence type="ECO:0000256" key="4">
    <source>
        <dbReference type="RuleBase" id="RU004335"/>
    </source>
</evidence>
<dbReference type="Pfam" id="PF00332">
    <property type="entry name" value="Glyco_hydro_17"/>
    <property type="match status" value="1"/>
</dbReference>
<organism evidence="5 6">
    <name type="scientific">Zingiber officinale</name>
    <name type="common">Ginger</name>
    <name type="synonym">Amomum zingiber</name>
    <dbReference type="NCBI Taxonomy" id="94328"/>
    <lineage>
        <taxon>Eukaryota</taxon>
        <taxon>Viridiplantae</taxon>
        <taxon>Streptophyta</taxon>
        <taxon>Embryophyta</taxon>
        <taxon>Tracheophyta</taxon>
        <taxon>Spermatophyta</taxon>
        <taxon>Magnoliopsida</taxon>
        <taxon>Liliopsida</taxon>
        <taxon>Zingiberales</taxon>
        <taxon>Zingiberaceae</taxon>
        <taxon>Zingiber</taxon>
    </lineage>
</organism>
<keyword evidence="6" id="KW-1185">Reference proteome</keyword>
<accession>A0A8J5L5I7</accession>
<evidence type="ECO:0000256" key="2">
    <source>
        <dbReference type="ARBA" id="ARBA00022801"/>
    </source>
</evidence>
<dbReference type="PANTHER" id="PTHR32227">
    <property type="entry name" value="GLUCAN ENDO-1,3-BETA-GLUCOSIDASE BG1-RELATED-RELATED"/>
    <property type="match status" value="1"/>
</dbReference>
<dbReference type="Gene3D" id="3.20.20.80">
    <property type="entry name" value="Glycosidases"/>
    <property type="match status" value="1"/>
</dbReference>
<evidence type="ECO:0000256" key="1">
    <source>
        <dbReference type="ARBA" id="ARBA00008773"/>
    </source>
</evidence>
<name>A0A8J5L5I7_ZINOF</name>
<dbReference type="InterPro" id="IPR000490">
    <property type="entry name" value="Glyco_hydro_17"/>
</dbReference>
<dbReference type="InterPro" id="IPR044965">
    <property type="entry name" value="Glyco_hydro_17_plant"/>
</dbReference>
<sequence>MASFALLHSSPPPFSSLRHGTMNLPRVLISLHGGSSSGGLCRGSPNSRTTRSKEIGLYIDAVWRDAHCCSPLSGTIFLFFLRNSIVAYEKTELVIIAEAQGTIVRVNYGMLGDNLSSPAQVVSLFESRGIGRLRLFHPDAAALAALRSSGIEVVLGTLNEELPGLAAGTPSPRSPRLRANKNLFCFASSRLRVNQNYNPTRLASHRAALC</sequence>
<keyword evidence="2" id="KW-0378">Hydrolase</keyword>
<evidence type="ECO:0000256" key="3">
    <source>
        <dbReference type="ARBA" id="ARBA00023295"/>
    </source>
</evidence>
<proteinExistence type="inferred from homology"/>
<evidence type="ECO:0000313" key="6">
    <source>
        <dbReference type="Proteomes" id="UP000734854"/>
    </source>
</evidence>
<reference evidence="5 6" key="1">
    <citation type="submission" date="2020-08" db="EMBL/GenBank/DDBJ databases">
        <title>Plant Genome Project.</title>
        <authorList>
            <person name="Zhang R.-G."/>
        </authorList>
    </citation>
    <scope>NUCLEOTIDE SEQUENCE [LARGE SCALE GENOMIC DNA]</scope>
    <source>
        <tissue evidence="5">Rhizome</tissue>
    </source>
</reference>
<evidence type="ECO:0008006" key="7">
    <source>
        <dbReference type="Google" id="ProtNLM"/>
    </source>
</evidence>
<comment type="similarity">
    <text evidence="1 4">Belongs to the glycosyl hydrolase 17 family.</text>
</comment>
<dbReference type="AlphaFoldDB" id="A0A8J5L5I7"/>
<evidence type="ECO:0000313" key="5">
    <source>
        <dbReference type="EMBL" id="KAG6506873.1"/>
    </source>
</evidence>
<gene>
    <name evidence="5" type="ORF">ZIOFF_032205</name>
</gene>
<dbReference type="EMBL" id="JACMSC010000009">
    <property type="protein sequence ID" value="KAG6506873.1"/>
    <property type="molecule type" value="Genomic_DNA"/>
</dbReference>
<dbReference type="SUPFAM" id="SSF51445">
    <property type="entry name" value="(Trans)glycosidases"/>
    <property type="match status" value="1"/>
</dbReference>
<keyword evidence="3" id="KW-0326">Glycosidase</keyword>